<name>A0A6G1JWK5_9PLEO</name>
<feature type="transmembrane region" description="Helical" evidence="2">
    <location>
        <begin position="34"/>
        <end position="54"/>
    </location>
</feature>
<reference evidence="3" key="1">
    <citation type="journal article" date="2020" name="Stud. Mycol.">
        <title>101 Dothideomycetes genomes: a test case for predicting lifestyles and emergence of pathogens.</title>
        <authorList>
            <person name="Haridas S."/>
            <person name="Albert R."/>
            <person name="Binder M."/>
            <person name="Bloem J."/>
            <person name="Labutti K."/>
            <person name="Salamov A."/>
            <person name="Andreopoulos B."/>
            <person name="Baker S."/>
            <person name="Barry K."/>
            <person name="Bills G."/>
            <person name="Bluhm B."/>
            <person name="Cannon C."/>
            <person name="Castanera R."/>
            <person name="Culley D."/>
            <person name="Daum C."/>
            <person name="Ezra D."/>
            <person name="Gonzalez J."/>
            <person name="Henrissat B."/>
            <person name="Kuo A."/>
            <person name="Liang C."/>
            <person name="Lipzen A."/>
            <person name="Lutzoni F."/>
            <person name="Magnuson J."/>
            <person name="Mondo S."/>
            <person name="Nolan M."/>
            <person name="Ohm R."/>
            <person name="Pangilinan J."/>
            <person name="Park H.-J."/>
            <person name="Ramirez L."/>
            <person name="Alfaro M."/>
            <person name="Sun H."/>
            <person name="Tritt A."/>
            <person name="Yoshinaga Y."/>
            <person name="Zwiers L.-H."/>
            <person name="Turgeon B."/>
            <person name="Goodwin S."/>
            <person name="Spatafora J."/>
            <person name="Crous P."/>
            <person name="Grigoriev I."/>
        </authorList>
    </citation>
    <scope>NUCLEOTIDE SEQUENCE</scope>
    <source>
        <strain evidence="3">CBS 279.74</strain>
    </source>
</reference>
<protein>
    <submittedName>
        <fullName evidence="3">Uncharacterized protein</fullName>
    </submittedName>
</protein>
<accession>A0A6G1JWK5</accession>
<gene>
    <name evidence="3" type="ORF">K504DRAFT_449243</name>
</gene>
<evidence type="ECO:0000313" key="4">
    <source>
        <dbReference type="Proteomes" id="UP000799428"/>
    </source>
</evidence>
<evidence type="ECO:0000256" key="2">
    <source>
        <dbReference type="SAM" id="Phobius"/>
    </source>
</evidence>
<proteinExistence type="predicted"/>
<keyword evidence="2" id="KW-0812">Transmembrane</keyword>
<dbReference type="AlphaFoldDB" id="A0A6G1JWK5"/>
<keyword evidence="4" id="KW-1185">Reference proteome</keyword>
<dbReference type="EMBL" id="MU005781">
    <property type="protein sequence ID" value="KAF2704713.1"/>
    <property type="molecule type" value="Genomic_DNA"/>
</dbReference>
<feature type="region of interest" description="Disordered" evidence="1">
    <location>
        <begin position="89"/>
        <end position="110"/>
    </location>
</feature>
<dbReference type="Proteomes" id="UP000799428">
    <property type="component" value="Unassembled WGS sequence"/>
</dbReference>
<evidence type="ECO:0000256" key="1">
    <source>
        <dbReference type="SAM" id="MobiDB-lite"/>
    </source>
</evidence>
<sequence length="110" mass="11834">MTFVFAVRVGKEADEAGEAGEAGEAKRGKKRREVCLIVLLIVLLIVVVWCGVVWCGVGSGRLCRKKRVSPERPLYESTARLDPKLAIDKPANAPKDAIGSTPLSAEMLGN</sequence>
<organism evidence="3 4">
    <name type="scientific">Pleomassaria siparia CBS 279.74</name>
    <dbReference type="NCBI Taxonomy" id="1314801"/>
    <lineage>
        <taxon>Eukaryota</taxon>
        <taxon>Fungi</taxon>
        <taxon>Dikarya</taxon>
        <taxon>Ascomycota</taxon>
        <taxon>Pezizomycotina</taxon>
        <taxon>Dothideomycetes</taxon>
        <taxon>Pleosporomycetidae</taxon>
        <taxon>Pleosporales</taxon>
        <taxon>Pleomassariaceae</taxon>
        <taxon>Pleomassaria</taxon>
    </lineage>
</organism>
<keyword evidence="2" id="KW-0472">Membrane</keyword>
<keyword evidence="2" id="KW-1133">Transmembrane helix</keyword>
<evidence type="ECO:0000313" key="3">
    <source>
        <dbReference type="EMBL" id="KAF2704713.1"/>
    </source>
</evidence>